<dbReference type="CDD" id="cd13121">
    <property type="entry name" value="BF2867_like_C"/>
    <property type="match status" value="1"/>
</dbReference>
<gene>
    <name evidence="1" type="ORF">DWU89_19855</name>
</gene>
<dbReference type="EMBL" id="QREV01000090">
    <property type="protein sequence ID" value="RDU47387.1"/>
    <property type="molecule type" value="Genomic_DNA"/>
</dbReference>
<reference evidence="1 2" key="1">
    <citation type="submission" date="2018-07" db="EMBL/GenBank/DDBJ databases">
        <title>Parabacteroides acidifaciens nov. sp., isolated from human feces.</title>
        <authorList>
            <person name="Wang Y.J."/>
        </authorList>
    </citation>
    <scope>NUCLEOTIDE SEQUENCE [LARGE SCALE GENOMIC DNA]</scope>
    <source>
        <strain evidence="1 2">426-9</strain>
    </source>
</reference>
<dbReference type="Pfam" id="PF13149">
    <property type="entry name" value="Mfa_like_1"/>
    <property type="match status" value="1"/>
</dbReference>
<name>A0A3D8HA31_9BACT</name>
<evidence type="ECO:0000313" key="1">
    <source>
        <dbReference type="EMBL" id="RDU47387.1"/>
    </source>
</evidence>
<evidence type="ECO:0008006" key="3">
    <source>
        <dbReference type="Google" id="ProtNLM"/>
    </source>
</evidence>
<protein>
    <recommendedName>
        <fullName evidence="3">Fimbrillin family protein</fullName>
    </recommendedName>
</protein>
<accession>A0A3D8HA31</accession>
<comment type="caution">
    <text evidence="1">The sequence shown here is derived from an EMBL/GenBank/DDBJ whole genome shotgun (WGS) entry which is preliminary data.</text>
</comment>
<dbReference type="PROSITE" id="PS51257">
    <property type="entry name" value="PROKAR_LIPOPROTEIN"/>
    <property type="match status" value="1"/>
</dbReference>
<sequence>MTIKTVQQHPSIIAGLLLALLLLFSCSSGEEILKEEIPPVQPEEKIAVSFSGRIDLVETKAGDEGTPETPGETATTQTLRENVNVTIRAYKQAEAGSVGATPQDCRDYLAGGDGSLTVKGDGEEMLLAAGTYTFYALSVNAAGDTVPPALTSETSAETNELKNNTDYLYCAVTQKIESKPEEKQNVPLTFIRLASRIQITVTGTGGDDKITAAEAPAVTLPLTNPAGSKITLGATPVIGQYAAATADTTLKSAGDITNGFTSGCILLPMTAGQKLPVRIVFPSITFNGLAPQTDKLYTADIITPEGGFVSGKQYNYTVNITGNEIGFIRLGVTSWDIKPGELPDSSIEEDY</sequence>
<dbReference type="InterPro" id="IPR025049">
    <property type="entry name" value="Mfa-like_1"/>
</dbReference>
<dbReference type="Proteomes" id="UP000256321">
    <property type="component" value="Unassembled WGS sequence"/>
</dbReference>
<evidence type="ECO:0000313" key="2">
    <source>
        <dbReference type="Proteomes" id="UP000256321"/>
    </source>
</evidence>
<proteinExistence type="predicted"/>
<organism evidence="1 2">
    <name type="scientific">Parabacteroides acidifaciens</name>
    <dbReference type="NCBI Taxonomy" id="2290935"/>
    <lineage>
        <taxon>Bacteria</taxon>
        <taxon>Pseudomonadati</taxon>
        <taxon>Bacteroidota</taxon>
        <taxon>Bacteroidia</taxon>
        <taxon>Bacteroidales</taxon>
        <taxon>Tannerellaceae</taxon>
        <taxon>Parabacteroides</taxon>
    </lineage>
</organism>
<dbReference type="AlphaFoldDB" id="A0A3D8HA31"/>
<dbReference type="Gene3D" id="2.60.40.2630">
    <property type="match status" value="1"/>
</dbReference>